<dbReference type="AlphaFoldDB" id="A0A9P0MCZ6"/>
<evidence type="ECO:0000256" key="1">
    <source>
        <dbReference type="SAM" id="MobiDB-lite"/>
    </source>
</evidence>
<evidence type="ECO:0000313" key="2">
    <source>
        <dbReference type="EMBL" id="CAH2013720.1"/>
    </source>
</evidence>
<gene>
    <name evidence="2" type="ORF">ACAOBT_LOCUS33640</name>
</gene>
<feature type="compositionally biased region" description="Polar residues" evidence="1">
    <location>
        <begin position="7"/>
        <end position="21"/>
    </location>
</feature>
<name>A0A9P0MCZ6_ACAOB</name>
<reference evidence="2" key="1">
    <citation type="submission" date="2022-03" db="EMBL/GenBank/DDBJ databases">
        <authorList>
            <person name="Sayadi A."/>
        </authorList>
    </citation>
    <scope>NUCLEOTIDE SEQUENCE</scope>
</reference>
<comment type="caution">
    <text evidence="2">The sequence shown here is derived from an EMBL/GenBank/DDBJ whole genome shotgun (WGS) entry which is preliminary data.</text>
</comment>
<dbReference type="Proteomes" id="UP001152888">
    <property type="component" value="Unassembled WGS sequence"/>
</dbReference>
<accession>A0A9P0MCZ6</accession>
<organism evidence="2 3">
    <name type="scientific">Acanthoscelides obtectus</name>
    <name type="common">Bean weevil</name>
    <name type="synonym">Bruchus obtectus</name>
    <dbReference type="NCBI Taxonomy" id="200917"/>
    <lineage>
        <taxon>Eukaryota</taxon>
        <taxon>Metazoa</taxon>
        <taxon>Ecdysozoa</taxon>
        <taxon>Arthropoda</taxon>
        <taxon>Hexapoda</taxon>
        <taxon>Insecta</taxon>
        <taxon>Pterygota</taxon>
        <taxon>Neoptera</taxon>
        <taxon>Endopterygota</taxon>
        <taxon>Coleoptera</taxon>
        <taxon>Polyphaga</taxon>
        <taxon>Cucujiformia</taxon>
        <taxon>Chrysomeloidea</taxon>
        <taxon>Chrysomelidae</taxon>
        <taxon>Bruchinae</taxon>
        <taxon>Bruchini</taxon>
        <taxon>Acanthoscelides</taxon>
    </lineage>
</organism>
<keyword evidence="3" id="KW-1185">Reference proteome</keyword>
<feature type="region of interest" description="Disordered" evidence="1">
    <location>
        <begin position="1"/>
        <end position="22"/>
    </location>
</feature>
<dbReference type="OrthoDB" id="6425557at2759"/>
<evidence type="ECO:0000313" key="3">
    <source>
        <dbReference type="Proteomes" id="UP001152888"/>
    </source>
</evidence>
<sequence length="119" mass="13797">MEKYHQTEFSPRTGRPSTQLTPLRLTGRHFPDLIPATEKKANPTRQCGICSRARDEREKKIRRGTKYYCADCETPLIEIHNLALAVKTHRIDPHSGYFKESLHPARVISHCIRYIITII</sequence>
<proteinExistence type="predicted"/>
<dbReference type="EMBL" id="CAKOFQ010008365">
    <property type="protein sequence ID" value="CAH2013720.1"/>
    <property type="molecule type" value="Genomic_DNA"/>
</dbReference>
<protein>
    <submittedName>
        <fullName evidence="2">Uncharacterized protein</fullName>
    </submittedName>
</protein>